<feature type="domain" description="Heat-inducible transcription repressor HrcA C-terminal" evidence="5">
    <location>
        <begin position="112"/>
        <end position="287"/>
    </location>
</feature>
<dbReference type="PANTHER" id="PTHR34824">
    <property type="entry name" value="HEAT-INDUCIBLE TRANSCRIPTION REPRESSOR HRCA"/>
    <property type="match status" value="1"/>
</dbReference>
<dbReference type="SUPFAM" id="SSF55781">
    <property type="entry name" value="GAF domain-like"/>
    <property type="match status" value="1"/>
</dbReference>
<keyword evidence="8" id="KW-1185">Reference proteome</keyword>
<dbReference type="HAMAP" id="MF_00081">
    <property type="entry name" value="HrcA"/>
    <property type="match status" value="1"/>
</dbReference>
<evidence type="ECO:0000259" key="6">
    <source>
        <dbReference type="Pfam" id="PF03444"/>
    </source>
</evidence>
<evidence type="ECO:0000256" key="2">
    <source>
        <dbReference type="ARBA" id="ARBA00023015"/>
    </source>
</evidence>
<dbReference type="PIRSF" id="PIRSF005485">
    <property type="entry name" value="HrcA"/>
    <property type="match status" value="1"/>
</dbReference>
<dbReference type="Pfam" id="PF01628">
    <property type="entry name" value="HrcA"/>
    <property type="match status" value="1"/>
</dbReference>
<dbReference type="InterPro" id="IPR029016">
    <property type="entry name" value="GAF-like_dom_sf"/>
</dbReference>
<sequence length="317" mass="35352">MLTDRQKHILRHIVSDYVHDAVPISSESLTRNHRLGVSPATVRNEVAALEELGYISRPHTSAGSVPEDKAYRLYVESFVSNEADRVPSQTRATISNRFDDVRDDVDRWGSVAATLISQIMGNLGIATFPKTSVSRVRHLELIPLQDVLALLVVVLEQAKLRKQLLRFELPVDRSHLESISTRLRGQMIGLTHEEIAEQAVALTTPERQAVDATMLMLQEEDSSGHDDHYVNGLRNLLDQPEFVDYDKVRPIIHGIEDGSLVEAALEEAPVGQFVRVVIGREHQGDVLRPLKRGDLQIRCAGPRARNAGTDRPHTNGV</sequence>
<evidence type="ECO:0000313" key="7">
    <source>
        <dbReference type="EMBL" id="CAI8032770.1"/>
    </source>
</evidence>
<accession>A0AA35WZS7</accession>
<keyword evidence="2" id="KW-0805">Transcription regulation</keyword>
<dbReference type="InterPro" id="IPR002571">
    <property type="entry name" value="HrcA"/>
</dbReference>
<dbReference type="SUPFAM" id="SSF46785">
    <property type="entry name" value="Winged helix' DNA-binding domain"/>
    <property type="match status" value="1"/>
</dbReference>
<gene>
    <name evidence="7" type="ORF">GBAR_LOCUS18502</name>
</gene>
<evidence type="ECO:0000259" key="5">
    <source>
        <dbReference type="Pfam" id="PF01628"/>
    </source>
</evidence>
<evidence type="ECO:0000313" key="8">
    <source>
        <dbReference type="Proteomes" id="UP001174909"/>
    </source>
</evidence>
<evidence type="ECO:0000256" key="4">
    <source>
        <dbReference type="ARBA" id="ARBA00023163"/>
    </source>
</evidence>
<dbReference type="PANTHER" id="PTHR34824:SF1">
    <property type="entry name" value="HEAT-INDUCIBLE TRANSCRIPTION REPRESSOR HRCA"/>
    <property type="match status" value="1"/>
</dbReference>
<keyword evidence="4" id="KW-0804">Transcription</keyword>
<evidence type="ECO:0000256" key="3">
    <source>
        <dbReference type="ARBA" id="ARBA00023016"/>
    </source>
</evidence>
<dbReference type="Gene3D" id="3.30.450.40">
    <property type="match status" value="1"/>
</dbReference>
<keyword evidence="1" id="KW-0678">Repressor</keyword>
<protein>
    <submittedName>
        <fullName evidence="7">Heat-inducible transcription repressor HrcA</fullName>
    </submittedName>
</protein>
<dbReference type="Pfam" id="PF03444">
    <property type="entry name" value="WHD_HrcA"/>
    <property type="match status" value="1"/>
</dbReference>
<dbReference type="InterPro" id="IPR036390">
    <property type="entry name" value="WH_DNA-bd_sf"/>
</dbReference>
<evidence type="ECO:0000256" key="1">
    <source>
        <dbReference type="ARBA" id="ARBA00022491"/>
    </source>
</evidence>
<dbReference type="Proteomes" id="UP001174909">
    <property type="component" value="Unassembled WGS sequence"/>
</dbReference>
<name>A0AA35WZS7_GEOBA</name>
<dbReference type="EMBL" id="CASHTH010002625">
    <property type="protein sequence ID" value="CAI8032770.1"/>
    <property type="molecule type" value="Genomic_DNA"/>
</dbReference>
<dbReference type="GO" id="GO:0003677">
    <property type="term" value="F:DNA binding"/>
    <property type="evidence" value="ECO:0007669"/>
    <property type="project" value="InterPro"/>
</dbReference>
<proteinExistence type="inferred from homology"/>
<dbReference type="AlphaFoldDB" id="A0AA35WZS7"/>
<dbReference type="InterPro" id="IPR021153">
    <property type="entry name" value="HrcA_C"/>
</dbReference>
<dbReference type="InterPro" id="IPR036388">
    <property type="entry name" value="WH-like_DNA-bd_sf"/>
</dbReference>
<comment type="caution">
    <text evidence="7">The sequence shown here is derived from an EMBL/GenBank/DDBJ whole genome shotgun (WGS) entry which is preliminary data.</text>
</comment>
<organism evidence="7 8">
    <name type="scientific">Geodia barretti</name>
    <name type="common">Barrett's horny sponge</name>
    <dbReference type="NCBI Taxonomy" id="519541"/>
    <lineage>
        <taxon>Eukaryota</taxon>
        <taxon>Metazoa</taxon>
        <taxon>Porifera</taxon>
        <taxon>Demospongiae</taxon>
        <taxon>Heteroscleromorpha</taxon>
        <taxon>Tetractinellida</taxon>
        <taxon>Astrophorina</taxon>
        <taxon>Geodiidae</taxon>
        <taxon>Geodia</taxon>
    </lineage>
</organism>
<dbReference type="NCBIfam" id="TIGR00331">
    <property type="entry name" value="hrcA"/>
    <property type="match status" value="1"/>
</dbReference>
<reference evidence="7" key="1">
    <citation type="submission" date="2023-03" db="EMBL/GenBank/DDBJ databases">
        <authorList>
            <person name="Steffen K."/>
            <person name="Cardenas P."/>
        </authorList>
    </citation>
    <scope>NUCLEOTIDE SEQUENCE</scope>
</reference>
<feature type="domain" description="Winged helix-turn-helix transcription repressor HrcA DNA-binding" evidence="6">
    <location>
        <begin position="1"/>
        <end position="72"/>
    </location>
</feature>
<keyword evidence="3" id="KW-0346">Stress response</keyword>
<dbReference type="GO" id="GO:0045892">
    <property type="term" value="P:negative regulation of DNA-templated transcription"/>
    <property type="evidence" value="ECO:0007669"/>
    <property type="project" value="TreeGrafter"/>
</dbReference>
<dbReference type="Gene3D" id="1.10.10.10">
    <property type="entry name" value="Winged helix-like DNA-binding domain superfamily/Winged helix DNA-binding domain"/>
    <property type="match status" value="1"/>
</dbReference>
<dbReference type="InterPro" id="IPR005104">
    <property type="entry name" value="WHTH_HrcA_DNA-bd"/>
</dbReference>